<accession>A0ABT2LYP1</accession>
<sequence length="211" mass="24815">MLILPITKKWFDMILSGEKKEEYREIKPYYTTRLNKIFNMVDDIPVDLAETEVKFTNGYGNRVPSFIADCHLEKRTGKEEWGAEPNKEYYVLVIEKIRWKSMDGLGGYLDKNKEKKQKEFRTEELMNNISTKTKELIEKLTEEEIDEIYRYAKCKSIAEDVKSYAEDNNIEISDADVYKAASLWVYHGLHNCEATYWDNIHAVISEVTNLE</sequence>
<dbReference type="Proteomes" id="UP001431199">
    <property type="component" value="Unassembled WGS sequence"/>
</dbReference>
<evidence type="ECO:0008006" key="3">
    <source>
        <dbReference type="Google" id="ProtNLM"/>
    </source>
</evidence>
<protein>
    <recommendedName>
        <fullName evidence="3">ASCH domain-containing protein</fullName>
    </recommendedName>
</protein>
<name>A0ABT2LYP1_9FIRM</name>
<dbReference type="RefSeq" id="WP_260978177.1">
    <property type="nucleotide sequence ID" value="NZ_JAODBU010000002.1"/>
</dbReference>
<evidence type="ECO:0000313" key="2">
    <source>
        <dbReference type="Proteomes" id="UP001431199"/>
    </source>
</evidence>
<keyword evidence="2" id="KW-1185">Reference proteome</keyword>
<proteinExistence type="predicted"/>
<dbReference type="EMBL" id="JAODBU010000002">
    <property type="protein sequence ID" value="MCT7397741.1"/>
    <property type="molecule type" value="Genomic_DNA"/>
</dbReference>
<organism evidence="1 2">
    <name type="scientific">Eubacterium album</name>
    <dbReference type="NCBI Taxonomy" id="2978477"/>
    <lineage>
        <taxon>Bacteria</taxon>
        <taxon>Bacillati</taxon>
        <taxon>Bacillota</taxon>
        <taxon>Clostridia</taxon>
        <taxon>Eubacteriales</taxon>
        <taxon>Eubacteriaceae</taxon>
        <taxon>Eubacterium</taxon>
    </lineage>
</organism>
<evidence type="ECO:0000313" key="1">
    <source>
        <dbReference type="EMBL" id="MCT7397741.1"/>
    </source>
</evidence>
<gene>
    <name evidence="1" type="ORF">N5B56_01400</name>
</gene>
<comment type="caution">
    <text evidence="1">The sequence shown here is derived from an EMBL/GenBank/DDBJ whole genome shotgun (WGS) entry which is preliminary data.</text>
</comment>
<reference evidence="1" key="1">
    <citation type="submission" date="2022-09" db="EMBL/GenBank/DDBJ databases">
        <title>Eubacterium sp. LFL-14 isolated from human feces.</title>
        <authorList>
            <person name="Liu F."/>
        </authorList>
    </citation>
    <scope>NUCLEOTIDE SEQUENCE</scope>
    <source>
        <strain evidence="1">LFL-14</strain>
    </source>
</reference>